<dbReference type="GO" id="GO:0022904">
    <property type="term" value="P:respiratory electron transport chain"/>
    <property type="evidence" value="ECO:0007669"/>
    <property type="project" value="InterPro"/>
</dbReference>
<dbReference type="InterPro" id="IPR011577">
    <property type="entry name" value="Cyt_b561_bac/Ni-Hgenase"/>
</dbReference>
<evidence type="ECO:0000256" key="4">
    <source>
        <dbReference type="ARBA" id="ARBA00022475"/>
    </source>
</evidence>
<dbReference type="AlphaFoldDB" id="A0A2I7N752"/>
<comment type="subcellular location">
    <subcellularLocation>
        <location evidence="2">Cell membrane</location>
        <topology evidence="2">Multi-pass membrane protein</topology>
    </subcellularLocation>
</comment>
<dbReference type="KEGG" id="nba:CUN60_08260"/>
<evidence type="ECO:0000313" key="16">
    <source>
        <dbReference type="Proteomes" id="UP000236655"/>
    </source>
</evidence>
<organism evidence="15 16">
    <name type="scientific">Aquella oligotrophica</name>
    <dbReference type="NCBI Taxonomy" id="2067065"/>
    <lineage>
        <taxon>Bacteria</taxon>
        <taxon>Pseudomonadati</taxon>
        <taxon>Pseudomonadota</taxon>
        <taxon>Betaproteobacteria</taxon>
        <taxon>Neisseriales</taxon>
        <taxon>Neisseriaceae</taxon>
        <taxon>Aquella</taxon>
    </lineage>
</organism>
<sequence>MSDNNLYSKAAKTLHWLIAAVIFLEYFIGITLDATHLKWLHIQLGCFLLILVIVRIIWRITHQYPDFPLQITGINKLLAKIGHLILYFLMLAIPMTGLVLIITKGVTINIFGIDIPPLMKGMAKPERHIIKSVHWYLATMIFYFAVFHGLIAFMHEFLNKTPSLSRMLPECLAKYIRDSK</sequence>
<keyword evidence="10" id="KW-0408">Iron</keyword>
<evidence type="ECO:0000256" key="3">
    <source>
        <dbReference type="ARBA" id="ARBA00022448"/>
    </source>
</evidence>
<accession>A0A2I7N752</accession>
<dbReference type="RefSeq" id="WP_102951584.1">
    <property type="nucleotide sequence ID" value="NZ_CP024847.1"/>
</dbReference>
<keyword evidence="5" id="KW-0349">Heme</keyword>
<name>A0A2I7N752_9NEIS</name>
<keyword evidence="6 13" id="KW-0812">Transmembrane</keyword>
<comment type="cofactor">
    <cofactor evidence="1">
        <name>heme b</name>
        <dbReference type="ChEBI" id="CHEBI:60344"/>
    </cofactor>
</comment>
<feature type="transmembrane region" description="Helical" evidence="13">
    <location>
        <begin position="85"/>
        <end position="112"/>
    </location>
</feature>
<evidence type="ECO:0000313" key="15">
    <source>
        <dbReference type="EMBL" id="AUR52288.1"/>
    </source>
</evidence>
<reference evidence="16" key="1">
    <citation type="submission" date="2017-11" db="EMBL/GenBank/DDBJ databases">
        <authorList>
            <person name="Chan K.G."/>
            <person name="Lee L.S."/>
        </authorList>
    </citation>
    <scope>NUCLEOTIDE SEQUENCE [LARGE SCALE GENOMIC DNA]</scope>
    <source>
        <strain evidence="16">DSM 100970</strain>
    </source>
</reference>
<keyword evidence="3" id="KW-0813">Transport</keyword>
<evidence type="ECO:0000256" key="11">
    <source>
        <dbReference type="ARBA" id="ARBA00023136"/>
    </source>
</evidence>
<evidence type="ECO:0000256" key="13">
    <source>
        <dbReference type="SAM" id="Phobius"/>
    </source>
</evidence>
<dbReference type="OrthoDB" id="8723024at2"/>
<evidence type="ECO:0000256" key="2">
    <source>
        <dbReference type="ARBA" id="ARBA00004651"/>
    </source>
</evidence>
<feature type="transmembrane region" description="Helical" evidence="13">
    <location>
        <begin position="39"/>
        <end position="58"/>
    </location>
</feature>
<dbReference type="InterPro" id="IPR016174">
    <property type="entry name" value="Di-haem_cyt_TM"/>
</dbReference>
<feature type="transmembrane region" description="Helical" evidence="13">
    <location>
        <begin position="133"/>
        <end position="154"/>
    </location>
</feature>
<dbReference type="EMBL" id="CP024847">
    <property type="protein sequence ID" value="AUR52288.1"/>
    <property type="molecule type" value="Genomic_DNA"/>
</dbReference>
<proteinExistence type="inferred from homology"/>
<keyword evidence="4" id="KW-1003">Cell membrane</keyword>
<feature type="transmembrane region" description="Helical" evidence="13">
    <location>
        <begin position="14"/>
        <end position="32"/>
    </location>
</feature>
<gene>
    <name evidence="15" type="ORF">CUN60_08260</name>
</gene>
<dbReference type="Proteomes" id="UP000236655">
    <property type="component" value="Chromosome"/>
</dbReference>
<dbReference type="InterPro" id="IPR052168">
    <property type="entry name" value="Cytochrome_b561_oxidase"/>
</dbReference>
<keyword evidence="16" id="KW-1185">Reference proteome</keyword>
<evidence type="ECO:0000256" key="6">
    <source>
        <dbReference type="ARBA" id="ARBA00022692"/>
    </source>
</evidence>
<evidence type="ECO:0000256" key="5">
    <source>
        <dbReference type="ARBA" id="ARBA00022617"/>
    </source>
</evidence>
<comment type="similarity">
    <text evidence="12">Belongs to the cytochrome b561 family.</text>
</comment>
<dbReference type="PANTHER" id="PTHR30529">
    <property type="entry name" value="CYTOCHROME B561"/>
    <property type="match status" value="1"/>
</dbReference>
<dbReference type="SUPFAM" id="SSF81342">
    <property type="entry name" value="Transmembrane di-heme cytochromes"/>
    <property type="match status" value="1"/>
</dbReference>
<keyword evidence="7" id="KW-0479">Metal-binding</keyword>
<dbReference type="GO" id="GO:0046872">
    <property type="term" value="F:metal ion binding"/>
    <property type="evidence" value="ECO:0007669"/>
    <property type="project" value="UniProtKB-KW"/>
</dbReference>
<feature type="domain" description="Cytochrome b561 bacterial/Ni-hydrogenase" evidence="14">
    <location>
        <begin position="7"/>
        <end position="169"/>
    </location>
</feature>
<protein>
    <recommendedName>
        <fullName evidence="14">Cytochrome b561 bacterial/Ni-hydrogenase domain-containing protein</fullName>
    </recommendedName>
</protein>
<dbReference type="Pfam" id="PF01292">
    <property type="entry name" value="Ni_hydr_CYTB"/>
    <property type="match status" value="1"/>
</dbReference>
<evidence type="ECO:0000259" key="14">
    <source>
        <dbReference type="Pfam" id="PF01292"/>
    </source>
</evidence>
<dbReference type="GO" id="GO:0020037">
    <property type="term" value="F:heme binding"/>
    <property type="evidence" value="ECO:0007669"/>
    <property type="project" value="TreeGrafter"/>
</dbReference>
<evidence type="ECO:0000256" key="12">
    <source>
        <dbReference type="ARBA" id="ARBA00037975"/>
    </source>
</evidence>
<keyword evidence="11 13" id="KW-0472">Membrane</keyword>
<dbReference type="GO" id="GO:0009055">
    <property type="term" value="F:electron transfer activity"/>
    <property type="evidence" value="ECO:0007669"/>
    <property type="project" value="InterPro"/>
</dbReference>
<keyword evidence="9 13" id="KW-1133">Transmembrane helix</keyword>
<dbReference type="GO" id="GO:0005886">
    <property type="term" value="C:plasma membrane"/>
    <property type="evidence" value="ECO:0007669"/>
    <property type="project" value="UniProtKB-SubCell"/>
</dbReference>
<dbReference type="PANTHER" id="PTHR30529:SF1">
    <property type="entry name" value="CYTOCHROME B561 HOMOLOG 2"/>
    <property type="match status" value="1"/>
</dbReference>
<keyword evidence="8" id="KW-0249">Electron transport</keyword>
<evidence type="ECO:0000256" key="10">
    <source>
        <dbReference type="ARBA" id="ARBA00023004"/>
    </source>
</evidence>
<evidence type="ECO:0000256" key="7">
    <source>
        <dbReference type="ARBA" id="ARBA00022723"/>
    </source>
</evidence>
<evidence type="ECO:0000256" key="9">
    <source>
        <dbReference type="ARBA" id="ARBA00022989"/>
    </source>
</evidence>
<evidence type="ECO:0000256" key="1">
    <source>
        <dbReference type="ARBA" id="ARBA00001970"/>
    </source>
</evidence>
<evidence type="ECO:0000256" key="8">
    <source>
        <dbReference type="ARBA" id="ARBA00022982"/>
    </source>
</evidence>